<organism evidence="1">
    <name type="scientific">Arundo donax</name>
    <name type="common">Giant reed</name>
    <name type="synonym">Donax arundinaceus</name>
    <dbReference type="NCBI Taxonomy" id="35708"/>
    <lineage>
        <taxon>Eukaryota</taxon>
        <taxon>Viridiplantae</taxon>
        <taxon>Streptophyta</taxon>
        <taxon>Embryophyta</taxon>
        <taxon>Tracheophyta</taxon>
        <taxon>Spermatophyta</taxon>
        <taxon>Magnoliopsida</taxon>
        <taxon>Liliopsida</taxon>
        <taxon>Poales</taxon>
        <taxon>Poaceae</taxon>
        <taxon>PACMAD clade</taxon>
        <taxon>Arundinoideae</taxon>
        <taxon>Arundineae</taxon>
        <taxon>Arundo</taxon>
    </lineage>
</organism>
<sequence>MIHSDIISGQHHVARRPICWGKR</sequence>
<accession>A0A0A9CWG2</accession>
<dbReference type="EMBL" id="GBRH01220170">
    <property type="protein sequence ID" value="JAD77725.1"/>
    <property type="molecule type" value="Transcribed_RNA"/>
</dbReference>
<evidence type="ECO:0000313" key="1">
    <source>
        <dbReference type="EMBL" id="JAD77725.1"/>
    </source>
</evidence>
<protein>
    <submittedName>
        <fullName evidence="1">Uncharacterized protein</fullName>
    </submittedName>
</protein>
<reference evidence="1" key="2">
    <citation type="journal article" date="2015" name="Data Brief">
        <title>Shoot transcriptome of the giant reed, Arundo donax.</title>
        <authorList>
            <person name="Barrero R.A."/>
            <person name="Guerrero F.D."/>
            <person name="Moolhuijzen P."/>
            <person name="Goolsby J.A."/>
            <person name="Tidwell J."/>
            <person name="Bellgard S.E."/>
            <person name="Bellgard M.I."/>
        </authorList>
    </citation>
    <scope>NUCLEOTIDE SEQUENCE</scope>
    <source>
        <tissue evidence="1">Shoot tissue taken approximately 20 cm above the soil surface</tissue>
    </source>
</reference>
<name>A0A0A9CWG2_ARUDO</name>
<reference evidence="1" key="1">
    <citation type="submission" date="2014-09" db="EMBL/GenBank/DDBJ databases">
        <authorList>
            <person name="Magalhaes I.L.F."/>
            <person name="Oliveira U."/>
            <person name="Santos F.R."/>
            <person name="Vidigal T.H.D.A."/>
            <person name="Brescovit A.D."/>
            <person name="Santos A.J."/>
        </authorList>
    </citation>
    <scope>NUCLEOTIDE SEQUENCE</scope>
    <source>
        <tissue evidence="1">Shoot tissue taken approximately 20 cm above the soil surface</tissue>
    </source>
</reference>
<proteinExistence type="predicted"/>
<dbReference type="AlphaFoldDB" id="A0A0A9CWG2"/>